<accession>A0A8C5QA42</accession>
<reference evidence="1" key="2">
    <citation type="submission" date="2025-09" db="UniProtKB">
        <authorList>
            <consortium name="Ensembl"/>
        </authorList>
    </citation>
    <scope>IDENTIFICATION</scope>
</reference>
<dbReference type="PANTHER" id="PTHR33626:SF2">
    <property type="match status" value="1"/>
</dbReference>
<name>A0A8C5QA42_9ANUR</name>
<evidence type="ECO:0000313" key="1">
    <source>
        <dbReference type="Ensembl" id="ENSLLEP00000035006.1"/>
    </source>
</evidence>
<dbReference type="PANTHER" id="PTHR33626">
    <property type="entry name" value="ZGC:158463"/>
    <property type="match status" value="1"/>
</dbReference>
<proteinExistence type="predicted"/>
<organism evidence="1 2">
    <name type="scientific">Leptobrachium leishanense</name>
    <name type="common">Leishan spiny toad</name>
    <dbReference type="NCBI Taxonomy" id="445787"/>
    <lineage>
        <taxon>Eukaryota</taxon>
        <taxon>Metazoa</taxon>
        <taxon>Chordata</taxon>
        <taxon>Craniata</taxon>
        <taxon>Vertebrata</taxon>
        <taxon>Euteleostomi</taxon>
        <taxon>Amphibia</taxon>
        <taxon>Batrachia</taxon>
        <taxon>Anura</taxon>
        <taxon>Pelobatoidea</taxon>
        <taxon>Megophryidae</taxon>
        <taxon>Leptobrachium</taxon>
    </lineage>
</organism>
<evidence type="ECO:0000313" key="2">
    <source>
        <dbReference type="Proteomes" id="UP000694569"/>
    </source>
</evidence>
<dbReference type="OrthoDB" id="8672793at2759"/>
<reference evidence="1" key="1">
    <citation type="submission" date="2025-08" db="UniProtKB">
        <authorList>
            <consortium name="Ensembl"/>
        </authorList>
    </citation>
    <scope>IDENTIFICATION</scope>
</reference>
<dbReference type="Ensembl" id="ENSLLET00000036339.1">
    <property type="protein sequence ID" value="ENSLLEP00000035006.1"/>
    <property type="gene ID" value="ENSLLEG00000022160.1"/>
</dbReference>
<protein>
    <submittedName>
        <fullName evidence="1">Uncharacterized protein</fullName>
    </submittedName>
</protein>
<dbReference type="Proteomes" id="UP000694569">
    <property type="component" value="Unplaced"/>
</dbReference>
<dbReference type="AlphaFoldDB" id="A0A8C5QA42"/>
<sequence length="130" mass="15104">RKTSRAEPNRNRNRFLDGQVVYSHRRLSNNGCVMPLDVEKYTEQINMCVPVRLPADDCTMPAICYLSPFHQGRLQFFPINEEFPVSLGHKLMLIKSLSVIYTVNHNYQIDCLKIPLNQACWDRHSIEKAV</sequence>
<keyword evidence="2" id="KW-1185">Reference proteome</keyword>